<evidence type="ECO:0000313" key="1">
    <source>
        <dbReference type="EMBL" id="PRQ29848.1"/>
    </source>
</evidence>
<dbReference type="AlphaFoldDB" id="A0A2P6Q6Q3"/>
<proteinExistence type="predicted"/>
<keyword evidence="2" id="KW-1185">Reference proteome</keyword>
<protein>
    <submittedName>
        <fullName evidence="1">Uncharacterized protein</fullName>
    </submittedName>
</protein>
<dbReference type="InterPro" id="IPR043502">
    <property type="entry name" value="DNA/RNA_pol_sf"/>
</dbReference>
<dbReference type="OMA" id="EQVHIKI"/>
<accession>A0A2P6Q6Q3</accession>
<dbReference type="Gramene" id="PRQ29848">
    <property type="protein sequence ID" value="PRQ29848"/>
    <property type="gene ID" value="RchiOBHm_Chr5g0018261"/>
</dbReference>
<reference evidence="1 2" key="1">
    <citation type="journal article" date="2018" name="Nat. Genet.">
        <title>The Rosa genome provides new insights in the design of modern roses.</title>
        <authorList>
            <person name="Bendahmane M."/>
        </authorList>
    </citation>
    <scope>NUCLEOTIDE SEQUENCE [LARGE SCALE GENOMIC DNA]</scope>
    <source>
        <strain evidence="2">cv. Old Blush</strain>
    </source>
</reference>
<dbReference type="Gene3D" id="3.30.70.270">
    <property type="match status" value="1"/>
</dbReference>
<dbReference type="EMBL" id="PDCK01000043">
    <property type="protein sequence ID" value="PRQ29848.1"/>
    <property type="molecule type" value="Genomic_DNA"/>
</dbReference>
<dbReference type="Proteomes" id="UP000238479">
    <property type="component" value="Chromosome 5"/>
</dbReference>
<sequence>MRLNPEKCFFGVTASKFLGYIVSERGIEANPDKVQAILDLADPEYKVHVQCLQGKRRFRA</sequence>
<evidence type="ECO:0000313" key="2">
    <source>
        <dbReference type="Proteomes" id="UP000238479"/>
    </source>
</evidence>
<dbReference type="InterPro" id="IPR043128">
    <property type="entry name" value="Rev_trsase/Diguanyl_cyclase"/>
</dbReference>
<dbReference type="SUPFAM" id="SSF56672">
    <property type="entry name" value="DNA/RNA polymerases"/>
    <property type="match status" value="1"/>
</dbReference>
<name>A0A2P6Q6Q3_ROSCH</name>
<gene>
    <name evidence="1" type="ORF">RchiOBHm_Chr5g0018261</name>
</gene>
<comment type="caution">
    <text evidence="1">The sequence shown here is derived from an EMBL/GenBank/DDBJ whole genome shotgun (WGS) entry which is preliminary data.</text>
</comment>
<organism evidence="1 2">
    <name type="scientific">Rosa chinensis</name>
    <name type="common">China rose</name>
    <dbReference type="NCBI Taxonomy" id="74649"/>
    <lineage>
        <taxon>Eukaryota</taxon>
        <taxon>Viridiplantae</taxon>
        <taxon>Streptophyta</taxon>
        <taxon>Embryophyta</taxon>
        <taxon>Tracheophyta</taxon>
        <taxon>Spermatophyta</taxon>
        <taxon>Magnoliopsida</taxon>
        <taxon>eudicotyledons</taxon>
        <taxon>Gunneridae</taxon>
        <taxon>Pentapetalae</taxon>
        <taxon>rosids</taxon>
        <taxon>fabids</taxon>
        <taxon>Rosales</taxon>
        <taxon>Rosaceae</taxon>
        <taxon>Rosoideae</taxon>
        <taxon>Rosoideae incertae sedis</taxon>
        <taxon>Rosa</taxon>
    </lineage>
</organism>